<dbReference type="RefSeq" id="WP_214057807.1">
    <property type="nucleotide sequence ID" value="NZ_CP075371.1"/>
</dbReference>
<proteinExistence type="inferred from homology"/>
<name>A0ABX8EE89_9ACTN</name>
<evidence type="ECO:0000259" key="8">
    <source>
        <dbReference type="PROSITE" id="PS51935"/>
    </source>
</evidence>
<feature type="signal peptide" evidence="7">
    <location>
        <begin position="1"/>
        <end position="32"/>
    </location>
</feature>
<evidence type="ECO:0000313" key="10">
    <source>
        <dbReference type="Proteomes" id="UP000679307"/>
    </source>
</evidence>
<evidence type="ECO:0000256" key="7">
    <source>
        <dbReference type="SAM" id="SignalP"/>
    </source>
</evidence>
<keyword evidence="7" id="KW-0732">Signal</keyword>
<dbReference type="Pfam" id="PF00877">
    <property type="entry name" value="NLPC_P60"/>
    <property type="match status" value="1"/>
</dbReference>
<keyword evidence="5" id="KW-0175">Coiled coil</keyword>
<feature type="coiled-coil region" evidence="5">
    <location>
        <begin position="55"/>
        <end position="89"/>
    </location>
</feature>
<keyword evidence="4" id="KW-0788">Thiol protease</keyword>
<comment type="similarity">
    <text evidence="1">Belongs to the peptidase C40 family.</text>
</comment>
<feature type="region of interest" description="Disordered" evidence="6">
    <location>
        <begin position="270"/>
        <end position="317"/>
    </location>
</feature>
<dbReference type="InterPro" id="IPR051794">
    <property type="entry name" value="PG_Endopeptidase_C40"/>
</dbReference>
<accession>A0ABX8EE89</accession>
<evidence type="ECO:0000256" key="4">
    <source>
        <dbReference type="ARBA" id="ARBA00022807"/>
    </source>
</evidence>
<dbReference type="EMBL" id="CP075371">
    <property type="protein sequence ID" value="QVT78190.1"/>
    <property type="molecule type" value="Genomic_DNA"/>
</dbReference>
<dbReference type="Gene3D" id="3.90.1720.10">
    <property type="entry name" value="endopeptidase domain like (from Nostoc punctiforme)"/>
    <property type="match status" value="1"/>
</dbReference>
<evidence type="ECO:0000313" key="9">
    <source>
        <dbReference type="EMBL" id="QVT78190.1"/>
    </source>
</evidence>
<dbReference type="SUPFAM" id="SSF54001">
    <property type="entry name" value="Cysteine proteinases"/>
    <property type="match status" value="1"/>
</dbReference>
<keyword evidence="10" id="KW-1185">Reference proteome</keyword>
<gene>
    <name evidence="9" type="ORF">ENKNEFLB_00563</name>
</gene>
<keyword evidence="2" id="KW-0645">Protease</keyword>
<feature type="domain" description="NlpC/P60" evidence="8">
    <location>
        <begin position="343"/>
        <end position="463"/>
    </location>
</feature>
<feature type="chain" id="PRO_5045698560" evidence="7">
    <location>
        <begin position="33"/>
        <end position="463"/>
    </location>
</feature>
<evidence type="ECO:0000256" key="5">
    <source>
        <dbReference type="SAM" id="Coils"/>
    </source>
</evidence>
<protein>
    <submittedName>
        <fullName evidence="9">Endopeptidase</fullName>
        <ecNumber evidence="9">3.4.-.-</ecNumber>
    </submittedName>
</protein>
<dbReference type="PROSITE" id="PS51935">
    <property type="entry name" value="NLPC_P60"/>
    <property type="match status" value="1"/>
</dbReference>
<evidence type="ECO:0000256" key="3">
    <source>
        <dbReference type="ARBA" id="ARBA00022801"/>
    </source>
</evidence>
<dbReference type="EC" id="3.4.-.-" evidence="9"/>
<keyword evidence="3 9" id="KW-0378">Hydrolase</keyword>
<dbReference type="Proteomes" id="UP000679307">
    <property type="component" value="Chromosome"/>
</dbReference>
<dbReference type="GO" id="GO:0016787">
    <property type="term" value="F:hydrolase activity"/>
    <property type="evidence" value="ECO:0007669"/>
    <property type="project" value="UniProtKB-KW"/>
</dbReference>
<organism evidence="9 10">
    <name type="scientific">Nocardioides aquaticus</name>
    <dbReference type="NCBI Taxonomy" id="160826"/>
    <lineage>
        <taxon>Bacteria</taxon>
        <taxon>Bacillati</taxon>
        <taxon>Actinomycetota</taxon>
        <taxon>Actinomycetes</taxon>
        <taxon>Propionibacteriales</taxon>
        <taxon>Nocardioidaceae</taxon>
        <taxon>Nocardioides</taxon>
    </lineage>
</organism>
<evidence type="ECO:0000256" key="2">
    <source>
        <dbReference type="ARBA" id="ARBA00022670"/>
    </source>
</evidence>
<dbReference type="PANTHER" id="PTHR47359">
    <property type="entry name" value="PEPTIDOGLYCAN DL-ENDOPEPTIDASE CWLO"/>
    <property type="match status" value="1"/>
</dbReference>
<dbReference type="InterPro" id="IPR000064">
    <property type="entry name" value="NLP_P60_dom"/>
</dbReference>
<evidence type="ECO:0000256" key="6">
    <source>
        <dbReference type="SAM" id="MobiDB-lite"/>
    </source>
</evidence>
<sequence length="463" mass="47029">MHRPRGTVRRLAPSLIALTVLSGVLGVPAAQADPADPAPVPVPSRAEIDAAAGEAEVAEMDLATVRAQLAAAELEVQESAERAARAAEAYNGARWRAEQADEAADRREVLAADAADEAADLREAYADAVLTGYEQAPTMTALSSLTRADGIGAVVDRTSALRMATEALDERTREAEGAARGASAERTTAVADRMAADAAADEAAQARDLAAATARSAASQATLVADQRDALVARAAALQGVSTALAARRQAGLEARAAARTQAAVAAQATAQAGQAGPDGVSDPADQGLDAASDRAPAPVPPPATPDLADLPAIPDVPPAPAPLPALPAAAAAPAASASVPSATGGAAAVAFARQQLGEPYVWAAAGPDSWDCSGLTMGAWAAGGTSLPHYSVAQYEASTPIAPSDLQPGDLVFWGDSSDPGSIFHVALYAGNDMIIHAPRTGRPVVEESIYYWRLPDFYARP</sequence>
<evidence type="ECO:0000256" key="1">
    <source>
        <dbReference type="ARBA" id="ARBA00007074"/>
    </source>
</evidence>
<reference evidence="9 10" key="1">
    <citation type="submission" date="2021-05" db="EMBL/GenBank/DDBJ databases">
        <title>Complete genome of Nocardioides aquaticus KCTC 9944T isolated from meromictic and hypersaline Ekho Lake, Antarctica.</title>
        <authorList>
            <person name="Hwang K."/>
            <person name="Kim K.M."/>
            <person name="Choe H."/>
        </authorList>
    </citation>
    <scope>NUCLEOTIDE SEQUENCE [LARGE SCALE GENOMIC DNA]</scope>
    <source>
        <strain evidence="9 10">KCTC 9944</strain>
    </source>
</reference>
<dbReference type="InterPro" id="IPR038765">
    <property type="entry name" value="Papain-like_cys_pep_sf"/>
</dbReference>
<dbReference type="PANTHER" id="PTHR47359:SF3">
    <property type="entry name" value="NLP_P60 DOMAIN-CONTAINING PROTEIN-RELATED"/>
    <property type="match status" value="1"/>
</dbReference>